<dbReference type="PROSITE" id="PS50954">
    <property type="entry name" value="LEM"/>
    <property type="match status" value="1"/>
</dbReference>
<gene>
    <name evidence="16" type="primary">LEMD2</name>
</gene>
<dbReference type="Pfam" id="PF03020">
    <property type="entry name" value="LEM"/>
    <property type="match status" value="1"/>
</dbReference>
<dbReference type="GO" id="GO:0005783">
    <property type="term" value="C:endoplasmic reticulum"/>
    <property type="evidence" value="ECO:0007669"/>
    <property type="project" value="Ensembl"/>
</dbReference>
<evidence type="ECO:0000256" key="7">
    <source>
        <dbReference type="ARBA" id="ARBA00022990"/>
    </source>
</evidence>
<evidence type="ECO:0000256" key="10">
    <source>
        <dbReference type="ARBA" id="ARBA00023242"/>
    </source>
</evidence>
<dbReference type="PANTHER" id="PTHR13428">
    <property type="entry name" value="INNER NUCLEAR MEMBRANE PROTEIN MAN1 LEM DOMAIN CONTAINING PROTEIN"/>
    <property type="match status" value="1"/>
</dbReference>
<feature type="region of interest" description="Disordered" evidence="13">
    <location>
        <begin position="202"/>
        <end position="253"/>
    </location>
</feature>
<dbReference type="Gene3D" id="1.10.10.1180">
    <property type="entry name" value="MAN1, winged-helix domain"/>
    <property type="match status" value="1"/>
</dbReference>
<dbReference type="GO" id="GO:0030514">
    <property type="term" value="P:negative regulation of BMP signaling pathway"/>
    <property type="evidence" value="ECO:0007669"/>
    <property type="project" value="TreeGrafter"/>
</dbReference>
<comment type="subcellular location">
    <subcellularLocation>
        <location evidence="1">Cytoplasm</location>
        <location evidence="1">Cytoskeleton</location>
        <location evidence="1">Spindle</location>
    </subcellularLocation>
    <subcellularLocation>
        <location evidence="2">Nucleus inner membrane</location>
        <topology evidence="2">Multi-pass membrane protein</topology>
    </subcellularLocation>
</comment>
<feature type="compositionally biased region" description="Acidic residues" evidence="13">
    <location>
        <begin position="118"/>
        <end position="129"/>
    </location>
</feature>
<dbReference type="InterPro" id="IPR052277">
    <property type="entry name" value="INM_ESCRT-Associated"/>
</dbReference>
<dbReference type="GO" id="GO:0005637">
    <property type="term" value="C:nuclear inner membrane"/>
    <property type="evidence" value="ECO:0007669"/>
    <property type="project" value="UniProtKB-SubCell"/>
</dbReference>
<dbReference type="FunFam" id="1.10.720.40:FF:000001">
    <property type="entry name" value="LEM domain containing 2, isoform CRA_a"/>
    <property type="match status" value="1"/>
</dbReference>
<dbReference type="FunFam" id="1.10.10.1180:FF:000002">
    <property type="entry name" value="LEM domain-containing protein 2"/>
    <property type="match status" value="1"/>
</dbReference>
<evidence type="ECO:0000256" key="9">
    <source>
        <dbReference type="ARBA" id="ARBA00023212"/>
    </source>
</evidence>
<evidence type="ECO:0000256" key="8">
    <source>
        <dbReference type="ARBA" id="ARBA00023136"/>
    </source>
</evidence>
<dbReference type="InterPro" id="IPR018996">
    <property type="entry name" value="Man1/Src1-like_C"/>
</dbReference>
<dbReference type="Pfam" id="PF09402">
    <property type="entry name" value="MSC"/>
    <property type="match status" value="1"/>
</dbReference>
<proteinExistence type="predicted"/>
<feature type="compositionally biased region" description="Polar residues" evidence="13">
    <location>
        <begin position="130"/>
        <end position="143"/>
    </location>
</feature>
<keyword evidence="5 14" id="KW-0812">Transmembrane</keyword>
<keyword evidence="7" id="KW-0007">Acetylation</keyword>
<name>A0A8C5S7I5_LATLA</name>
<keyword evidence="9" id="KW-0206">Cytoskeleton</keyword>
<evidence type="ECO:0000256" key="2">
    <source>
        <dbReference type="ARBA" id="ARBA00004473"/>
    </source>
</evidence>
<evidence type="ECO:0000256" key="13">
    <source>
        <dbReference type="SAM" id="MobiDB-lite"/>
    </source>
</evidence>
<evidence type="ECO:0000313" key="16">
    <source>
        <dbReference type="Ensembl" id="ENSLLTP00000012520.1"/>
    </source>
</evidence>
<dbReference type="GO" id="GO:0035914">
    <property type="term" value="P:skeletal muscle cell differentiation"/>
    <property type="evidence" value="ECO:0007669"/>
    <property type="project" value="Ensembl"/>
</dbReference>
<dbReference type="Ensembl" id="ENSLLTT00000013005.1">
    <property type="protein sequence ID" value="ENSLLTP00000012520.1"/>
    <property type="gene ID" value="ENSLLTG00000009580.1"/>
</dbReference>
<evidence type="ECO:0000256" key="1">
    <source>
        <dbReference type="ARBA" id="ARBA00004186"/>
    </source>
</evidence>
<evidence type="ECO:0000256" key="12">
    <source>
        <dbReference type="ARBA" id="ARBA00069076"/>
    </source>
</evidence>
<evidence type="ECO:0000259" key="15">
    <source>
        <dbReference type="PROSITE" id="PS50954"/>
    </source>
</evidence>
<reference evidence="16" key="1">
    <citation type="submission" date="2025-08" db="UniProtKB">
        <authorList>
            <consortium name="Ensembl"/>
        </authorList>
    </citation>
    <scope>IDENTIFICATION</scope>
</reference>
<evidence type="ECO:0000256" key="4">
    <source>
        <dbReference type="ARBA" id="ARBA00022553"/>
    </source>
</evidence>
<protein>
    <recommendedName>
        <fullName evidence="12">LEM domain-containing protein 2</fullName>
    </recommendedName>
</protein>
<dbReference type="Gene3D" id="1.10.720.40">
    <property type="match status" value="1"/>
</dbReference>
<dbReference type="InterPro" id="IPR011015">
    <property type="entry name" value="LEM/LEM-like_dom_sf"/>
</dbReference>
<dbReference type="GO" id="GO:0005819">
    <property type="term" value="C:spindle"/>
    <property type="evidence" value="ECO:0007669"/>
    <property type="project" value="UniProtKB-SubCell"/>
</dbReference>
<dbReference type="InterPro" id="IPR003887">
    <property type="entry name" value="LEM_dom"/>
</dbReference>
<evidence type="ECO:0000256" key="14">
    <source>
        <dbReference type="SAM" id="Phobius"/>
    </source>
</evidence>
<keyword evidence="8 14" id="KW-0472">Membrane</keyword>
<dbReference type="GO" id="GO:0071168">
    <property type="term" value="P:protein localization to chromatin"/>
    <property type="evidence" value="ECO:0007669"/>
    <property type="project" value="Ensembl"/>
</dbReference>
<evidence type="ECO:0000256" key="11">
    <source>
        <dbReference type="ARBA" id="ARBA00063442"/>
    </source>
</evidence>
<evidence type="ECO:0000256" key="6">
    <source>
        <dbReference type="ARBA" id="ARBA00022989"/>
    </source>
</evidence>
<reference evidence="16" key="2">
    <citation type="submission" date="2025-09" db="UniProtKB">
        <authorList>
            <consortium name="Ensembl"/>
        </authorList>
    </citation>
    <scope>IDENTIFICATION</scope>
</reference>
<evidence type="ECO:0000256" key="3">
    <source>
        <dbReference type="ARBA" id="ARBA00022490"/>
    </source>
</evidence>
<feature type="transmembrane region" description="Helical" evidence="14">
    <location>
        <begin position="505"/>
        <end position="534"/>
    </location>
</feature>
<accession>A0A8C5S7I5</accession>
<evidence type="ECO:0000313" key="17">
    <source>
        <dbReference type="Proteomes" id="UP000694406"/>
    </source>
</evidence>
<dbReference type="InterPro" id="IPR041885">
    <property type="entry name" value="MAN1_winged_helix_dom"/>
</dbReference>
<feature type="transmembrane region" description="Helical" evidence="14">
    <location>
        <begin position="342"/>
        <end position="364"/>
    </location>
</feature>
<evidence type="ECO:0000256" key="5">
    <source>
        <dbReference type="ARBA" id="ARBA00022692"/>
    </source>
</evidence>
<dbReference type="PANTHER" id="PTHR13428:SF8">
    <property type="entry name" value="LEM DOMAIN-CONTAINING PROTEIN 2"/>
    <property type="match status" value="1"/>
</dbReference>
<dbReference type="AlphaFoldDB" id="A0A8C5S7I5"/>
<dbReference type="GO" id="GO:0031490">
    <property type="term" value="F:chromatin DNA binding"/>
    <property type="evidence" value="ECO:0007669"/>
    <property type="project" value="TreeGrafter"/>
</dbReference>
<dbReference type="Proteomes" id="UP000694406">
    <property type="component" value="Unplaced"/>
</dbReference>
<comment type="subunit">
    <text evidence="11">Interacts (via N-terminus) with LMNA isoform C (via C-terminus) (in vitro). Interacts (via LEM domain) with BANF1. Interacts (via C-terminus) with CHMP7. Interacts (via N-terminus) with tubulin; the interaction causes microtubule bundling and stabilization (in vitro).</text>
</comment>
<feature type="region of interest" description="Disordered" evidence="13">
    <location>
        <begin position="76"/>
        <end position="160"/>
    </location>
</feature>
<dbReference type="GO" id="GO:0000785">
    <property type="term" value="C:chromatin"/>
    <property type="evidence" value="ECO:0007669"/>
    <property type="project" value="Ensembl"/>
</dbReference>
<sequence>MARVLPWSTVPLPGCPGSRFLFLSLSPAMAAAELSDAKLRAELFALGYEPGPITDSTRKLYAKKLTRLRAEVAAGQRSCTSSRAVPPSSSSSVRPAASAQVGPKATPRARIWVRRESEDEEGEDEEESNDFLSSRRQGATGSSRRFIDGPHWPTETPFTPERIHLPSREVDPLSSPWRPSAGFASKRTQLEADEAFTSPYQRETVAGRLASSTPWRPTPSDEEGKSSGKWWGKEPSVKPSASWKPRTEESTGGLSNWVSYTSQRWAAPSPLITERIGEELTYRLPRGGGEKEGTSRSTKTVLGTRPERDLNVGSRWDGTQRYIGQKHQAQSPGKKGQSLEFYLSWFLWGATLVLLVIFLGILWVKMMGPAHQEGSMENLKLLTVDCEKSTDGYCREKQEEITTTILYELYNYLAVQAGNFECGNPENLESKCVPFSEAKDYIENVTGYSVKKFEDALQWLLDSDQDSGIWLQGKEPSEPVITVKQVVCLESAHPRMGLGCRFHRALCTAVTNLFIFFWSLAFLWGILILLKYYWRKREEQEEAMYEMVQKIIAAVQNHYKEWEQNLERYPYVGILHIRDTLIPPQERRKMKHIWDRAKDFLASNESRIQTELHRVAGEDMLVWRWTQPSYLSDSDH</sequence>
<keyword evidence="17" id="KW-1185">Reference proteome</keyword>
<keyword evidence="3" id="KW-0963">Cytoplasm</keyword>
<organism evidence="16 17">
    <name type="scientific">Laticauda laticaudata</name>
    <name type="common">Blue-ringed sea krait</name>
    <name type="synonym">Blue-lipped sea krait</name>
    <dbReference type="NCBI Taxonomy" id="8630"/>
    <lineage>
        <taxon>Eukaryota</taxon>
        <taxon>Metazoa</taxon>
        <taxon>Chordata</taxon>
        <taxon>Craniata</taxon>
        <taxon>Vertebrata</taxon>
        <taxon>Euteleostomi</taxon>
        <taxon>Lepidosauria</taxon>
        <taxon>Squamata</taxon>
        <taxon>Bifurcata</taxon>
        <taxon>Unidentata</taxon>
        <taxon>Episquamata</taxon>
        <taxon>Toxicofera</taxon>
        <taxon>Serpentes</taxon>
        <taxon>Colubroidea</taxon>
        <taxon>Elapidae</taxon>
        <taxon>Laticaudinae</taxon>
        <taxon>Laticauda</taxon>
    </lineage>
</organism>
<keyword evidence="6 14" id="KW-1133">Transmembrane helix</keyword>
<feature type="domain" description="LEM" evidence="15">
    <location>
        <begin position="28"/>
        <end position="72"/>
    </location>
</feature>
<dbReference type="GeneTree" id="ENSGT00940000160955"/>
<feature type="compositionally biased region" description="Basic and acidic residues" evidence="13">
    <location>
        <begin position="222"/>
        <end position="236"/>
    </location>
</feature>
<dbReference type="SUPFAM" id="SSF63451">
    <property type="entry name" value="LEM domain"/>
    <property type="match status" value="1"/>
</dbReference>
<dbReference type="SMART" id="SM00540">
    <property type="entry name" value="LEM"/>
    <property type="match status" value="1"/>
</dbReference>
<dbReference type="GO" id="GO:0006998">
    <property type="term" value="P:nuclear envelope organization"/>
    <property type="evidence" value="ECO:0007669"/>
    <property type="project" value="Ensembl"/>
</dbReference>
<keyword evidence="10" id="KW-0539">Nucleus</keyword>
<feature type="compositionally biased region" description="Low complexity" evidence="13">
    <location>
        <begin position="81"/>
        <end position="99"/>
    </location>
</feature>
<keyword evidence="4" id="KW-0597">Phosphoprotein</keyword>